<keyword evidence="8 17" id="KW-0808">Transferase</keyword>
<proteinExistence type="inferred from homology"/>
<dbReference type="AlphaFoldDB" id="A0A938X5I8"/>
<dbReference type="GO" id="GO:0004084">
    <property type="term" value="F:branched-chain-amino-acid transaminase activity"/>
    <property type="evidence" value="ECO:0007669"/>
    <property type="project" value="UniProtKB-EC"/>
</dbReference>
<evidence type="ECO:0000256" key="3">
    <source>
        <dbReference type="ARBA" id="ARBA00004931"/>
    </source>
</evidence>
<evidence type="ECO:0000313" key="19">
    <source>
        <dbReference type="EMBL" id="MBM6920180.1"/>
    </source>
</evidence>
<comment type="pathway">
    <text evidence="4 18">Amino-acid biosynthesis; L-leucine biosynthesis; L-leucine from 3-methyl-2-oxobutanoate: step 4/4.</text>
</comment>
<dbReference type="NCBIfam" id="TIGR01123">
    <property type="entry name" value="ilvE_II"/>
    <property type="match status" value="1"/>
</dbReference>
<dbReference type="SUPFAM" id="SSF56752">
    <property type="entry name" value="D-aminoacid aminotransferase-like PLP-dependent enzymes"/>
    <property type="match status" value="1"/>
</dbReference>
<dbReference type="InterPro" id="IPR018300">
    <property type="entry name" value="Aminotrans_IV_CS"/>
</dbReference>
<evidence type="ECO:0000256" key="2">
    <source>
        <dbReference type="ARBA" id="ARBA00004824"/>
    </source>
</evidence>
<keyword evidence="9 16" id="KW-0663">Pyridoxal phosphate</keyword>
<dbReference type="Proteomes" id="UP000774750">
    <property type="component" value="Unassembled WGS sequence"/>
</dbReference>
<evidence type="ECO:0000256" key="12">
    <source>
        <dbReference type="ARBA" id="ARBA00048798"/>
    </source>
</evidence>
<comment type="caution">
    <text evidence="19">The sequence shown here is derived from an EMBL/GenBank/DDBJ whole genome shotgun (WGS) entry which is preliminary data.</text>
</comment>
<dbReference type="InterPro" id="IPR036038">
    <property type="entry name" value="Aminotransferase-like"/>
</dbReference>
<evidence type="ECO:0000256" key="1">
    <source>
        <dbReference type="ARBA" id="ARBA00001933"/>
    </source>
</evidence>
<evidence type="ECO:0000256" key="8">
    <source>
        <dbReference type="ARBA" id="ARBA00022679"/>
    </source>
</evidence>
<evidence type="ECO:0000256" key="14">
    <source>
        <dbReference type="PIRSR" id="PIRSR006468-1"/>
    </source>
</evidence>
<dbReference type="PANTHER" id="PTHR11825:SF44">
    <property type="entry name" value="BRANCHED-CHAIN-AMINO-ACID AMINOTRANSFERASE"/>
    <property type="match status" value="1"/>
</dbReference>
<comment type="cofactor">
    <cofactor evidence="1 16">
        <name>pyridoxal 5'-phosphate</name>
        <dbReference type="ChEBI" id="CHEBI:597326"/>
    </cofactor>
</comment>
<name>A0A938X5I8_9FIRM</name>
<keyword evidence="7 17" id="KW-0028">Amino-acid biosynthesis</keyword>
<evidence type="ECO:0000256" key="6">
    <source>
        <dbReference type="ARBA" id="ARBA00022576"/>
    </source>
</evidence>
<evidence type="ECO:0000256" key="10">
    <source>
        <dbReference type="ARBA" id="ARBA00023304"/>
    </source>
</evidence>
<comment type="catalytic activity">
    <reaction evidence="13 17">
        <text>L-leucine + 2-oxoglutarate = 4-methyl-2-oxopentanoate + L-glutamate</text>
        <dbReference type="Rhea" id="RHEA:18321"/>
        <dbReference type="ChEBI" id="CHEBI:16810"/>
        <dbReference type="ChEBI" id="CHEBI:17865"/>
        <dbReference type="ChEBI" id="CHEBI:29985"/>
        <dbReference type="ChEBI" id="CHEBI:57427"/>
        <dbReference type="EC" id="2.6.1.42"/>
    </reaction>
</comment>
<feature type="modified residue" description="N6-(pyridoxal phosphate)lysine" evidence="14">
    <location>
        <position position="195"/>
    </location>
</feature>
<evidence type="ECO:0000256" key="17">
    <source>
        <dbReference type="RuleBase" id="RU004517"/>
    </source>
</evidence>
<dbReference type="GO" id="GO:0008652">
    <property type="term" value="P:amino acid biosynthetic process"/>
    <property type="evidence" value="ECO:0007669"/>
    <property type="project" value="UniProtKB-KW"/>
</dbReference>
<dbReference type="Pfam" id="PF01063">
    <property type="entry name" value="Aminotran_4"/>
    <property type="match status" value="1"/>
</dbReference>
<dbReference type="GO" id="GO:0009082">
    <property type="term" value="P:branched-chain amino acid biosynthetic process"/>
    <property type="evidence" value="ECO:0007669"/>
    <property type="project" value="UniProtKB-KW"/>
</dbReference>
<evidence type="ECO:0000256" key="16">
    <source>
        <dbReference type="RuleBase" id="RU004516"/>
    </source>
</evidence>
<comment type="catalytic activity">
    <reaction evidence="12 17">
        <text>L-isoleucine + 2-oxoglutarate = (S)-3-methyl-2-oxopentanoate + L-glutamate</text>
        <dbReference type="Rhea" id="RHEA:24801"/>
        <dbReference type="ChEBI" id="CHEBI:16810"/>
        <dbReference type="ChEBI" id="CHEBI:29985"/>
        <dbReference type="ChEBI" id="CHEBI:35146"/>
        <dbReference type="ChEBI" id="CHEBI:58045"/>
        <dbReference type="EC" id="2.6.1.42"/>
    </reaction>
</comment>
<protein>
    <recommendedName>
        <fullName evidence="17">Branched-chain-amino-acid aminotransferase</fullName>
        <ecNumber evidence="17">2.6.1.42</ecNumber>
    </recommendedName>
</protein>
<keyword evidence="6 17" id="KW-0032">Aminotransferase</keyword>
<accession>A0A938X5I8</accession>
<keyword evidence="10 17" id="KW-0100">Branched-chain amino acid biosynthesis</keyword>
<evidence type="ECO:0000256" key="9">
    <source>
        <dbReference type="ARBA" id="ARBA00022898"/>
    </source>
</evidence>
<dbReference type="EC" id="2.6.1.42" evidence="17"/>
<dbReference type="PANTHER" id="PTHR11825">
    <property type="entry name" value="SUBGROUP IIII AMINOTRANSFERASE"/>
    <property type="match status" value="1"/>
</dbReference>
<dbReference type="InterPro" id="IPR033939">
    <property type="entry name" value="BCAT_family"/>
</dbReference>
<keyword evidence="20" id="KW-1185">Reference proteome</keyword>
<organism evidence="19 20">
    <name type="scientific">Merdimmobilis hominis</name>
    <dbReference type="NCBI Taxonomy" id="2897707"/>
    <lineage>
        <taxon>Bacteria</taxon>
        <taxon>Bacillati</taxon>
        <taxon>Bacillota</taxon>
        <taxon>Clostridia</taxon>
        <taxon>Eubacteriales</taxon>
        <taxon>Oscillospiraceae</taxon>
        <taxon>Merdimmobilis</taxon>
    </lineage>
</organism>
<dbReference type="PROSITE" id="PS00770">
    <property type="entry name" value="AA_TRANSFER_CLASS_4"/>
    <property type="match status" value="1"/>
</dbReference>
<dbReference type="EMBL" id="JACJKY010000004">
    <property type="protein sequence ID" value="MBM6920180.1"/>
    <property type="molecule type" value="Genomic_DNA"/>
</dbReference>
<evidence type="ECO:0000256" key="13">
    <source>
        <dbReference type="ARBA" id="ARBA00049229"/>
    </source>
</evidence>
<comment type="catalytic activity">
    <reaction evidence="11 17">
        <text>L-valine + 2-oxoglutarate = 3-methyl-2-oxobutanoate + L-glutamate</text>
        <dbReference type="Rhea" id="RHEA:24813"/>
        <dbReference type="ChEBI" id="CHEBI:11851"/>
        <dbReference type="ChEBI" id="CHEBI:16810"/>
        <dbReference type="ChEBI" id="CHEBI:29985"/>
        <dbReference type="ChEBI" id="CHEBI:57762"/>
        <dbReference type="EC" id="2.6.1.42"/>
    </reaction>
</comment>
<gene>
    <name evidence="19" type="ORF">H6A12_03275</name>
</gene>
<evidence type="ECO:0000256" key="4">
    <source>
        <dbReference type="ARBA" id="ARBA00005072"/>
    </source>
</evidence>
<evidence type="ECO:0000256" key="5">
    <source>
        <dbReference type="ARBA" id="ARBA00009320"/>
    </source>
</evidence>
<evidence type="ECO:0000256" key="18">
    <source>
        <dbReference type="RuleBase" id="RU004519"/>
    </source>
</evidence>
<dbReference type="Gene3D" id="3.30.470.10">
    <property type="match status" value="1"/>
</dbReference>
<dbReference type="CDD" id="cd01557">
    <property type="entry name" value="BCAT_beta_family"/>
    <property type="match status" value="1"/>
</dbReference>
<evidence type="ECO:0000256" key="7">
    <source>
        <dbReference type="ARBA" id="ARBA00022605"/>
    </source>
</evidence>
<sequence>MEEIKVTLTETPKQKPAEDALGFGKYFTDHMFMMDYNEEKGWHDPRIIPYGPIALDPSASVFHYAQEVFEGLKAYRTADGTIQLFRPEENFKRLNSSNDRLCIPQVDVDFCIKALSKLIEVEKDWVPHAEGTSLYIRPFIFACEPVLGVHPSKEYKFIIILSPSGSYYASGLAPVKIYVEPEYVRAVRGGTGFTKTGGNYACSLKAQQEAKGYSQVLWLDGVERKYIEEVGAMNVFFVIGDEVVTPALLGSVLPGITRKSCIEILRSWGYTVNERRLSIDEVEEAAKNGQLKEMFGTGTAAVVSPVGELKYKDDVIEISGGEIGELTKRLYDELTGIQLSKREDRFGWITKVC</sequence>
<dbReference type="NCBIfam" id="NF009897">
    <property type="entry name" value="PRK13357.1"/>
    <property type="match status" value="1"/>
</dbReference>
<evidence type="ECO:0000313" key="20">
    <source>
        <dbReference type="Proteomes" id="UP000774750"/>
    </source>
</evidence>
<comment type="pathway">
    <text evidence="3 18">Amino-acid biosynthesis; L-valine biosynthesis; L-valine from pyruvate: step 4/4.</text>
</comment>
<dbReference type="InterPro" id="IPR001544">
    <property type="entry name" value="Aminotrans_IV"/>
</dbReference>
<dbReference type="InterPro" id="IPR043132">
    <property type="entry name" value="BCAT-like_C"/>
</dbReference>
<comment type="similarity">
    <text evidence="5 15">Belongs to the class-IV pyridoxal-phosphate-dependent aminotransferase family.</text>
</comment>
<dbReference type="RefSeq" id="WP_204444713.1">
    <property type="nucleotide sequence ID" value="NZ_JACJKY010000004.1"/>
</dbReference>
<evidence type="ECO:0000256" key="15">
    <source>
        <dbReference type="RuleBase" id="RU004106"/>
    </source>
</evidence>
<dbReference type="InterPro" id="IPR005786">
    <property type="entry name" value="B_amino_transII"/>
</dbReference>
<dbReference type="InterPro" id="IPR043131">
    <property type="entry name" value="BCAT-like_N"/>
</dbReference>
<reference evidence="19" key="2">
    <citation type="journal article" date="2021" name="Sci. Rep.">
        <title>The distribution of antibiotic resistance genes in chicken gut microbiota commensals.</title>
        <authorList>
            <person name="Juricova H."/>
            <person name="Matiasovicova J."/>
            <person name="Kubasova T."/>
            <person name="Cejkova D."/>
            <person name="Rychlik I."/>
        </authorList>
    </citation>
    <scope>NUCLEOTIDE SEQUENCE</scope>
    <source>
        <strain evidence="19">An559</strain>
    </source>
</reference>
<evidence type="ECO:0000256" key="11">
    <source>
        <dbReference type="ARBA" id="ARBA00048212"/>
    </source>
</evidence>
<comment type="pathway">
    <text evidence="2 18">Amino-acid biosynthesis; L-isoleucine biosynthesis; L-isoleucine from 2-oxobutanoate: step 4/4.</text>
</comment>
<dbReference type="Gene3D" id="3.20.10.10">
    <property type="entry name" value="D-amino Acid Aminotransferase, subunit A, domain 2"/>
    <property type="match status" value="1"/>
</dbReference>
<reference evidence="19" key="1">
    <citation type="submission" date="2020-08" db="EMBL/GenBank/DDBJ databases">
        <authorList>
            <person name="Cejkova D."/>
            <person name="Kubasova T."/>
            <person name="Jahodarova E."/>
            <person name="Rychlik I."/>
        </authorList>
    </citation>
    <scope>NUCLEOTIDE SEQUENCE</scope>
    <source>
        <strain evidence="19">An559</strain>
    </source>
</reference>
<dbReference type="PIRSF" id="PIRSF006468">
    <property type="entry name" value="BCAT1"/>
    <property type="match status" value="1"/>
</dbReference>